<dbReference type="AlphaFoldDB" id="A0A6J5ZCE7"/>
<dbReference type="NCBIfam" id="TIGR00360">
    <property type="entry name" value="ComEC_N-term"/>
    <property type="match status" value="1"/>
</dbReference>
<keyword evidence="3 6" id="KW-0812">Transmembrane</keyword>
<evidence type="ECO:0000313" key="8">
    <source>
        <dbReference type="EMBL" id="CAB4338269.1"/>
    </source>
</evidence>
<dbReference type="Gene3D" id="3.60.15.10">
    <property type="entry name" value="Ribonuclease Z/Hydroxyacylglutathione hydrolase-like"/>
    <property type="match status" value="1"/>
</dbReference>
<dbReference type="SUPFAM" id="SSF56281">
    <property type="entry name" value="Metallo-hydrolase/oxidoreductase"/>
    <property type="match status" value="1"/>
</dbReference>
<dbReference type="PROSITE" id="PS51257">
    <property type="entry name" value="PROKAR_LIPOPROTEIN"/>
    <property type="match status" value="1"/>
</dbReference>
<feature type="transmembrane region" description="Helical" evidence="6">
    <location>
        <begin position="432"/>
        <end position="451"/>
    </location>
</feature>
<feature type="transmembrane region" description="Helical" evidence="6">
    <location>
        <begin position="52"/>
        <end position="70"/>
    </location>
</feature>
<dbReference type="CDD" id="cd07731">
    <property type="entry name" value="ComA-like_MBL-fold"/>
    <property type="match status" value="1"/>
</dbReference>
<feature type="transmembrane region" description="Helical" evidence="6">
    <location>
        <begin position="6"/>
        <end position="23"/>
    </location>
</feature>
<evidence type="ECO:0000256" key="3">
    <source>
        <dbReference type="ARBA" id="ARBA00022692"/>
    </source>
</evidence>
<evidence type="ECO:0000256" key="6">
    <source>
        <dbReference type="SAM" id="Phobius"/>
    </source>
</evidence>
<feature type="transmembrane region" description="Helical" evidence="6">
    <location>
        <begin position="405"/>
        <end position="425"/>
    </location>
</feature>
<evidence type="ECO:0000256" key="5">
    <source>
        <dbReference type="ARBA" id="ARBA00023136"/>
    </source>
</evidence>
<protein>
    <submittedName>
        <fullName evidence="8">Unannotated protein</fullName>
    </submittedName>
</protein>
<reference evidence="8" key="1">
    <citation type="submission" date="2020-05" db="EMBL/GenBank/DDBJ databases">
        <authorList>
            <person name="Chiriac C."/>
            <person name="Salcher M."/>
            <person name="Ghai R."/>
            <person name="Kavagutti S V."/>
        </authorList>
    </citation>
    <scope>NUCLEOTIDE SEQUENCE</scope>
</reference>
<proteinExistence type="predicted"/>
<evidence type="ECO:0000259" key="7">
    <source>
        <dbReference type="SMART" id="SM00849"/>
    </source>
</evidence>
<feature type="transmembrane region" description="Helical" evidence="6">
    <location>
        <begin position="463"/>
        <end position="482"/>
    </location>
</feature>
<accession>A0A6J5ZCE7</accession>
<keyword evidence="5 6" id="KW-0472">Membrane</keyword>
<dbReference type="InterPro" id="IPR004477">
    <property type="entry name" value="ComEC_N"/>
</dbReference>
<evidence type="ECO:0000256" key="2">
    <source>
        <dbReference type="ARBA" id="ARBA00022475"/>
    </source>
</evidence>
<feature type="transmembrane region" description="Helical" evidence="6">
    <location>
        <begin position="306"/>
        <end position="326"/>
    </location>
</feature>
<dbReference type="SMART" id="SM00849">
    <property type="entry name" value="Lactamase_B"/>
    <property type="match status" value="1"/>
</dbReference>
<dbReference type="InterPro" id="IPR035681">
    <property type="entry name" value="ComA-like_MBL"/>
</dbReference>
<feature type="transmembrane region" description="Helical" evidence="6">
    <location>
        <begin position="267"/>
        <end position="285"/>
    </location>
</feature>
<feature type="transmembrane region" description="Helical" evidence="6">
    <location>
        <begin position="332"/>
        <end position="351"/>
    </location>
</feature>
<evidence type="ECO:0000256" key="1">
    <source>
        <dbReference type="ARBA" id="ARBA00004651"/>
    </source>
</evidence>
<organism evidence="8">
    <name type="scientific">freshwater metagenome</name>
    <dbReference type="NCBI Taxonomy" id="449393"/>
    <lineage>
        <taxon>unclassified sequences</taxon>
        <taxon>metagenomes</taxon>
        <taxon>ecological metagenomes</taxon>
    </lineage>
</organism>
<keyword evidence="2" id="KW-1003">Cell membrane</keyword>
<dbReference type="InterPro" id="IPR001279">
    <property type="entry name" value="Metallo-B-lactamas"/>
</dbReference>
<feature type="transmembrane region" description="Helical" evidence="6">
    <location>
        <begin position="240"/>
        <end position="261"/>
    </location>
</feature>
<feature type="domain" description="Metallo-beta-lactamase" evidence="7">
    <location>
        <begin position="532"/>
        <end position="705"/>
    </location>
</feature>
<feature type="transmembrane region" description="Helical" evidence="6">
    <location>
        <begin position="372"/>
        <end position="399"/>
    </location>
</feature>
<dbReference type="InterPro" id="IPR036866">
    <property type="entry name" value="RibonucZ/Hydroxyglut_hydro"/>
</dbReference>
<gene>
    <name evidence="8" type="ORF">UFOPK3770_00740</name>
</gene>
<sequence>MDLRLVPPALAVWLSCAVTLMLATRINPTYLLFWCALTALSTVWLVGHRSEYSLVLVAVGVIVGAALASMRVMPLHSALISQTADARATVTVTGVVNSDPIIIHRSSGLDWSTSAATVIPLSVRQLHVRGTTFALALPMTVMTNTQTAKLVPGTVVQVVGRLVPSSPGRNSAAVIRAYDEVIIVRGPPRYQAAAQQLRLQLRENLSEMPEPARELVPGLALGDSSNMGTALSQDMRNSGLSHLIAVSGANVALIIVVMVWITRKFTQRTQLLIAIVSVCAFVVLVRPQPSVMRAATMGIVVLVSRYFRPRSSSLPALACAVLLLVVVDPWLAISYGFALSVFATAGLLLYAETTTKTLTALVPRCPTWLVQAVAVTIVCQIAVMPFLVALGSSLTWASIPANAMAVPLAGFVMGAGLLSALFGLIWDPLGQLLAWCAAIPALVIAQVARTASHISWLQIDWPVGPAGVAGASTIVALLMYELSAWRSRTMGERGTVSLLVLALVFQCLTHQRVSYLTWPPPNWQIVMCDVGQGDSAVIRVGAHSAIVIDTGPVPESVDRCLRDLAINHVPLLVLTHFHADHVGGLTGVLNQRRVGTVLLPPLGEPKFMKSFVNKELERRRIDARPLNYLDRISFNSQDIPIVLDCIWPQRIIRNQGSDANNSSLVLLATVGQFKYLFTGDIEPPAQEALLRLIDLPAVDVLKIAHHGSANQFPEFAWRASPRFVLVSVGADNDYGHPATSALALYQSVGAQIYRTDQSGDIAVVEVENQTTSGLNATGPRTKGLEVATRK</sequence>
<dbReference type="PANTHER" id="PTHR30619">
    <property type="entry name" value="DNA INTERNALIZATION/COMPETENCE PROTEIN COMEC/REC2"/>
    <property type="match status" value="1"/>
</dbReference>
<name>A0A6J5ZCE7_9ZZZZ</name>
<comment type="subcellular location">
    <subcellularLocation>
        <location evidence="1">Cell membrane</location>
        <topology evidence="1">Multi-pass membrane protein</topology>
    </subcellularLocation>
</comment>
<dbReference type="GO" id="GO:0005886">
    <property type="term" value="C:plasma membrane"/>
    <property type="evidence" value="ECO:0007669"/>
    <property type="project" value="UniProtKB-SubCell"/>
</dbReference>
<evidence type="ECO:0000256" key="4">
    <source>
        <dbReference type="ARBA" id="ARBA00022989"/>
    </source>
</evidence>
<dbReference type="Pfam" id="PF03772">
    <property type="entry name" value="Competence"/>
    <property type="match status" value="1"/>
</dbReference>
<feature type="transmembrane region" description="Helical" evidence="6">
    <location>
        <begin position="30"/>
        <end position="46"/>
    </location>
</feature>
<keyword evidence="4 6" id="KW-1133">Transmembrane helix</keyword>
<dbReference type="EMBL" id="CAESAJ010000069">
    <property type="protein sequence ID" value="CAB4338269.1"/>
    <property type="molecule type" value="Genomic_DNA"/>
</dbReference>
<dbReference type="Pfam" id="PF00753">
    <property type="entry name" value="Lactamase_B"/>
    <property type="match status" value="1"/>
</dbReference>
<dbReference type="InterPro" id="IPR052159">
    <property type="entry name" value="Competence_DNA_uptake"/>
</dbReference>
<dbReference type="PANTHER" id="PTHR30619:SF1">
    <property type="entry name" value="RECOMBINATION PROTEIN 2"/>
    <property type="match status" value="1"/>
</dbReference>